<protein>
    <recommendedName>
        <fullName evidence="2">precorrin-2 dehydrogenase</fullName>
        <ecNumber evidence="2">1.3.1.76</ecNumber>
    </recommendedName>
</protein>
<comment type="caution">
    <text evidence="8">The sequence shown here is derived from an EMBL/GenBank/DDBJ whole genome shotgun (WGS) entry which is preliminary data.</text>
</comment>
<evidence type="ECO:0000256" key="6">
    <source>
        <dbReference type="ARBA" id="ARBA00047561"/>
    </source>
</evidence>
<evidence type="ECO:0000313" key="9">
    <source>
        <dbReference type="Proteomes" id="UP000812277"/>
    </source>
</evidence>
<sequence length="217" mass="23327">MGYYPVMLDVRGKRCVVIGGGAVAERKVRGLLAAGADELLVVSPHITQGLGQLHEAGSIRHESREYLDKDLIGASLVIAATNAREANEAVALAGRAAGAWVNVADEAGQGDFVTPAVVRRGELLVAVTTGGASPAFTVRMKRELEALYGEDYGQRLILLRQLRERVLNQETDEARRQAILRLAAEEMAGGIPAELFGNDAIDGWMARLELMVDGRHT</sequence>
<dbReference type="Gene3D" id="3.40.50.720">
    <property type="entry name" value="NAD(P)-binding Rossmann-like Domain"/>
    <property type="match status" value="1"/>
</dbReference>
<evidence type="ECO:0000256" key="5">
    <source>
        <dbReference type="ARBA" id="ARBA00023244"/>
    </source>
</evidence>
<comment type="pathway">
    <text evidence="1">Porphyrin-containing compound metabolism; siroheme biosynthesis; sirohydrochlorin from precorrin-2: step 1/1.</text>
</comment>
<comment type="catalytic activity">
    <reaction evidence="6">
        <text>precorrin-2 + NAD(+) = sirohydrochlorin + NADH + 2 H(+)</text>
        <dbReference type="Rhea" id="RHEA:15613"/>
        <dbReference type="ChEBI" id="CHEBI:15378"/>
        <dbReference type="ChEBI" id="CHEBI:57540"/>
        <dbReference type="ChEBI" id="CHEBI:57945"/>
        <dbReference type="ChEBI" id="CHEBI:58351"/>
        <dbReference type="ChEBI" id="CHEBI:58827"/>
        <dbReference type="EC" id="1.3.1.76"/>
    </reaction>
</comment>
<dbReference type="InterPro" id="IPR042518">
    <property type="entry name" value="SirC_C"/>
</dbReference>
<name>A0ABS7D8T5_9BACL</name>
<dbReference type="InterPro" id="IPR028161">
    <property type="entry name" value="Met8-like"/>
</dbReference>
<dbReference type="Gene3D" id="1.10.8.610">
    <property type="entry name" value="SirC, precorrin-2 dehydrogenase, C-terminal helical domain-like"/>
    <property type="match status" value="1"/>
</dbReference>
<proteinExistence type="predicted"/>
<keyword evidence="3" id="KW-0560">Oxidoreductase</keyword>
<dbReference type="PANTHER" id="PTHR35330">
    <property type="entry name" value="SIROHEME BIOSYNTHESIS PROTEIN MET8"/>
    <property type="match status" value="1"/>
</dbReference>
<dbReference type="Pfam" id="PF13241">
    <property type="entry name" value="NAD_binding_7"/>
    <property type="match status" value="1"/>
</dbReference>
<dbReference type="InterPro" id="IPR006367">
    <property type="entry name" value="Sirohaem_synthase_N"/>
</dbReference>
<keyword evidence="5" id="KW-0627">Porphyrin biosynthesis</keyword>
<dbReference type="Proteomes" id="UP000812277">
    <property type="component" value="Unassembled WGS sequence"/>
</dbReference>
<dbReference type="SUPFAM" id="SSF51735">
    <property type="entry name" value="NAD(P)-binding Rossmann-fold domains"/>
    <property type="match status" value="1"/>
</dbReference>
<evidence type="ECO:0000256" key="4">
    <source>
        <dbReference type="ARBA" id="ARBA00023027"/>
    </source>
</evidence>
<evidence type="ECO:0000256" key="1">
    <source>
        <dbReference type="ARBA" id="ARBA00005010"/>
    </source>
</evidence>
<accession>A0ABS7D8T5</accession>
<feature type="domain" description="Siroheme synthase central" evidence="7">
    <location>
        <begin position="120"/>
        <end position="146"/>
    </location>
</feature>
<dbReference type="InterPro" id="IPR028281">
    <property type="entry name" value="Sirohaem_synthase_central"/>
</dbReference>
<keyword evidence="4" id="KW-0520">NAD</keyword>
<keyword evidence="9" id="KW-1185">Reference proteome</keyword>
<evidence type="ECO:0000256" key="2">
    <source>
        <dbReference type="ARBA" id="ARBA00012400"/>
    </source>
</evidence>
<dbReference type="Pfam" id="PF14824">
    <property type="entry name" value="Sirohm_synth_M"/>
    <property type="match status" value="1"/>
</dbReference>
<reference evidence="8 9" key="1">
    <citation type="submission" date="2021-07" db="EMBL/GenBank/DDBJ databases">
        <title>Paenibacillus radiodurans sp. nov., isolated from the southeastern edge of Tengger Desert.</title>
        <authorList>
            <person name="Zhang G."/>
        </authorList>
    </citation>
    <scope>NUCLEOTIDE SEQUENCE [LARGE SCALE GENOMIC DNA]</scope>
    <source>
        <strain evidence="8 9">DT7-4</strain>
    </source>
</reference>
<dbReference type="SUPFAM" id="SSF75615">
    <property type="entry name" value="Siroheme synthase middle domains-like"/>
    <property type="match status" value="1"/>
</dbReference>
<evidence type="ECO:0000256" key="3">
    <source>
        <dbReference type="ARBA" id="ARBA00023002"/>
    </source>
</evidence>
<evidence type="ECO:0000259" key="7">
    <source>
        <dbReference type="Pfam" id="PF14824"/>
    </source>
</evidence>
<dbReference type="NCBIfam" id="TIGR01470">
    <property type="entry name" value="cysG_Nterm"/>
    <property type="match status" value="1"/>
</dbReference>
<dbReference type="InterPro" id="IPR036291">
    <property type="entry name" value="NAD(P)-bd_dom_sf"/>
</dbReference>
<dbReference type="EMBL" id="JAHZIJ010000011">
    <property type="protein sequence ID" value="MBW7476199.1"/>
    <property type="molecule type" value="Genomic_DNA"/>
</dbReference>
<dbReference type="EC" id="1.3.1.76" evidence="2"/>
<organism evidence="8 9">
    <name type="scientific">Paenibacillus oenotherae</name>
    <dbReference type="NCBI Taxonomy" id="1435645"/>
    <lineage>
        <taxon>Bacteria</taxon>
        <taxon>Bacillati</taxon>
        <taxon>Bacillota</taxon>
        <taxon>Bacilli</taxon>
        <taxon>Bacillales</taxon>
        <taxon>Paenibacillaceae</taxon>
        <taxon>Paenibacillus</taxon>
    </lineage>
</organism>
<evidence type="ECO:0000313" key="8">
    <source>
        <dbReference type="EMBL" id="MBW7476199.1"/>
    </source>
</evidence>
<dbReference type="PANTHER" id="PTHR35330:SF1">
    <property type="entry name" value="SIROHEME BIOSYNTHESIS PROTEIN MET8"/>
    <property type="match status" value="1"/>
</dbReference>
<gene>
    <name evidence="8" type="ORF">K0T92_15760</name>
</gene>
<dbReference type="RefSeq" id="WP_219873440.1">
    <property type="nucleotide sequence ID" value="NZ_JAHZIJ010000011.1"/>
</dbReference>